<dbReference type="GO" id="GO:0007399">
    <property type="term" value="P:nervous system development"/>
    <property type="evidence" value="ECO:0007669"/>
    <property type="project" value="UniProtKB-KW"/>
</dbReference>
<evidence type="ECO:0000256" key="8">
    <source>
        <dbReference type="ARBA" id="ARBA00023242"/>
    </source>
</evidence>
<dbReference type="SUPFAM" id="SSF55785">
    <property type="entry name" value="PYP-like sensor domain (PAS domain)"/>
    <property type="match status" value="1"/>
</dbReference>
<keyword evidence="13" id="KW-1185">Reference proteome</keyword>
<dbReference type="InterPro" id="IPR001610">
    <property type="entry name" value="PAC"/>
</dbReference>
<evidence type="ECO:0000313" key="13">
    <source>
        <dbReference type="Proteomes" id="UP000558509"/>
    </source>
</evidence>
<keyword evidence="7" id="KW-0804">Transcription</keyword>
<dbReference type="GO" id="GO:0000981">
    <property type="term" value="F:DNA-binding transcription factor activity, RNA polymerase II-specific"/>
    <property type="evidence" value="ECO:0007669"/>
    <property type="project" value="TreeGrafter"/>
</dbReference>
<dbReference type="PANTHER" id="PTHR23043">
    <property type="entry name" value="HYPOXIA-INDUCIBLE FACTOR 1 ALPHA"/>
    <property type="match status" value="1"/>
</dbReference>
<dbReference type="GO" id="GO:0005634">
    <property type="term" value="C:nucleus"/>
    <property type="evidence" value="ECO:0007669"/>
    <property type="project" value="UniProtKB-SubCell"/>
</dbReference>
<dbReference type="AlphaFoldDB" id="A0A7K7Y4Z1"/>
<evidence type="ECO:0000256" key="7">
    <source>
        <dbReference type="ARBA" id="ARBA00023163"/>
    </source>
</evidence>
<comment type="caution">
    <text evidence="12">The sequence shown here is derived from an EMBL/GenBank/DDBJ whole genome shotgun (WGS) entry which is preliminary data.</text>
</comment>
<dbReference type="PROSITE" id="PS50112">
    <property type="entry name" value="PAS"/>
    <property type="match status" value="1"/>
</dbReference>
<feature type="domain" description="PAS" evidence="10">
    <location>
        <begin position="54"/>
        <end position="109"/>
    </location>
</feature>
<comment type="subcellular location">
    <subcellularLocation>
        <location evidence="1">Nucleus</location>
    </subcellularLocation>
</comment>
<evidence type="ECO:0000259" key="11">
    <source>
        <dbReference type="PROSITE" id="PS51302"/>
    </source>
</evidence>
<feature type="compositionally biased region" description="Basic and acidic residues" evidence="9">
    <location>
        <begin position="480"/>
        <end position="494"/>
    </location>
</feature>
<name>A0A7K7Y4Z1_THRLU</name>
<dbReference type="InterPro" id="IPR035965">
    <property type="entry name" value="PAS-like_dom_sf"/>
</dbReference>
<sequence>FQVIHCSGYLKIRQYMLDMSLYDSCYQIVGLVAVGQSLPPSAITEIKLHSNMFMFRASLDLKLIFLDSRVTELTGYEPQDLIEKTLYHHVHGCDVFHLRYAHHLLLVKGQVTTKYYRLLSKQGGWVWVQSYATIVHNSRSSRPHCIVSVNYVLTDIEYKELQLSLDQVTISKSQFSCRNSVSTSQETRKIVKPKSNKMKAKLRTTPYPPQQYSSFQADKLDCSQVGSWRSSPAASAAALQEQNFHSESSELLYAPPYSLPFSYHYGHFPVDSHVFSGKKQMLPAKFGQAQGAPCEVARFFLGALQTNGECQWHYANPLVPSGQSPSKSLPEQPVNIIRHNLAQGYEVPLSNRRYSQDALPDAFPSCTAPVPGRYKEELYDPSILKHNKAEPRIQPHAHLIKEENKLAFNRDPQEKLATNEGPFPSSLLPKSQCCQAKAVAQLSHLLPVPSAYEQGRRICVKEPKLGHGGHPAGGPEEPEAGGRAKPEHEAEADARPSGQVPLVLLNYHHVLAKHGAFQTSPCAAAGHGAENYPYGSEEANAFLYRNQSPSSASSPEAHRESALPHYIGTSVIIANGR</sequence>
<keyword evidence="5" id="KW-0805">Transcription regulation</keyword>
<evidence type="ECO:0000256" key="5">
    <source>
        <dbReference type="ARBA" id="ARBA00023015"/>
    </source>
</evidence>
<dbReference type="Pfam" id="PF06621">
    <property type="entry name" value="SIM_C"/>
    <property type="match status" value="1"/>
</dbReference>
<dbReference type="FunFam" id="3.30.450.20:FF:000047">
    <property type="entry name" value="SIM bHLH transcription factor 2"/>
    <property type="match status" value="1"/>
</dbReference>
<feature type="non-terminal residue" evidence="12">
    <location>
        <position position="1"/>
    </location>
</feature>
<dbReference type="InterPro" id="IPR010578">
    <property type="entry name" value="SIM_C"/>
</dbReference>
<gene>
    <name evidence="12" type="primary">Sim2_0</name>
    <name evidence="12" type="ORF">THRLUD_R05717</name>
</gene>
<keyword evidence="6" id="KW-0238">DNA-binding</keyword>
<reference evidence="12 13" key="1">
    <citation type="submission" date="2019-09" db="EMBL/GenBank/DDBJ databases">
        <title>Bird 10,000 Genomes (B10K) Project - Family phase.</title>
        <authorList>
            <person name="Zhang G."/>
        </authorList>
    </citation>
    <scope>NUCLEOTIDE SEQUENCE [LARGE SCALE GENOMIC DNA]</scope>
    <source>
        <strain evidence="12">B10K-DU-001-68</strain>
        <tissue evidence="12">Muscle</tissue>
    </source>
</reference>
<evidence type="ECO:0000256" key="4">
    <source>
        <dbReference type="ARBA" id="ARBA00022902"/>
    </source>
</evidence>
<dbReference type="Gene3D" id="3.30.450.20">
    <property type="entry name" value="PAS domain"/>
    <property type="match status" value="1"/>
</dbReference>
<dbReference type="GO" id="GO:0000977">
    <property type="term" value="F:RNA polymerase II transcription regulatory region sequence-specific DNA binding"/>
    <property type="evidence" value="ECO:0007669"/>
    <property type="project" value="TreeGrafter"/>
</dbReference>
<keyword evidence="8" id="KW-0539">Nucleus</keyword>
<keyword evidence="3" id="KW-0221">Differentiation</keyword>
<dbReference type="PROSITE" id="PS51302">
    <property type="entry name" value="SIM_C"/>
    <property type="match status" value="1"/>
</dbReference>
<evidence type="ECO:0000313" key="12">
    <source>
        <dbReference type="EMBL" id="NXA72940.1"/>
    </source>
</evidence>
<evidence type="ECO:0000256" key="3">
    <source>
        <dbReference type="ARBA" id="ARBA00022782"/>
    </source>
</evidence>
<evidence type="ECO:0000256" key="6">
    <source>
        <dbReference type="ARBA" id="ARBA00023125"/>
    </source>
</evidence>
<dbReference type="Proteomes" id="UP000558509">
    <property type="component" value="Unassembled WGS sequence"/>
</dbReference>
<dbReference type="CDD" id="cd00130">
    <property type="entry name" value="PAS"/>
    <property type="match status" value="1"/>
</dbReference>
<evidence type="ECO:0000256" key="2">
    <source>
        <dbReference type="ARBA" id="ARBA00022473"/>
    </source>
</evidence>
<protein>
    <submittedName>
        <fullName evidence="12">SIM2 protein</fullName>
    </submittedName>
</protein>
<evidence type="ECO:0000256" key="1">
    <source>
        <dbReference type="ARBA" id="ARBA00004123"/>
    </source>
</evidence>
<accession>A0A7K7Y4Z1</accession>
<dbReference type="PANTHER" id="PTHR23043:SF19">
    <property type="entry name" value="SINGLE-MINDED HOMOLOG 2"/>
    <property type="match status" value="1"/>
</dbReference>
<evidence type="ECO:0000259" key="10">
    <source>
        <dbReference type="PROSITE" id="PS50112"/>
    </source>
</evidence>
<dbReference type="InterPro" id="IPR013655">
    <property type="entry name" value="PAS_fold_3"/>
</dbReference>
<evidence type="ECO:0000256" key="9">
    <source>
        <dbReference type="SAM" id="MobiDB-lite"/>
    </source>
</evidence>
<dbReference type="EMBL" id="VZTB01002344">
    <property type="protein sequence ID" value="NXA72940.1"/>
    <property type="molecule type" value="Genomic_DNA"/>
</dbReference>
<feature type="non-terminal residue" evidence="12">
    <location>
        <position position="577"/>
    </location>
</feature>
<feature type="domain" description="Single-minded C-terminal" evidence="11">
    <location>
        <begin position="157"/>
        <end position="577"/>
    </location>
</feature>
<dbReference type="SMART" id="SM00086">
    <property type="entry name" value="PAC"/>
    <property type="match status" value="1"/>
</dbReference>
<keyword evidence="2" id="KW-0217">Developmental protein</keyword>
<keyword evidence="4" id="KW-0524">Neurogenesis</keyword>
<dbReference type="GO" id="GO:0030154">
    <property type="term" value="P:cell differentiation"/>
    <property type="evidence" value="ECO:0007669"/>
    <property type="project" value="UniProtKB-KW"/>
</dbReference>
<organism evidence="12 13">
    <name type="scientific">Thryothorus ludovicianus</name>
    <name type="common">Carolina wren</name>
    <name type="synonym">Sylvia ludoviciana</name>
    <dbReference type="NCBI Taxonomy" id="74200"/>
    <lineage>
        <taxon>Eukaryota</taxon>
        <taxon>Metazoa</taxon>
        <taxon>Chordata</taxon>
        <taxon>Craniata</taxon>
        <taxon>Vertebrata</taxon>
        <taxon>Euteleostomi</taxon>
        <taxon>Archelosauria</taxon>
        <taxon>Archosauria</taxon>
        <taxon>Dinosauria</taxon>
        <taxon>Saurischia</taxon>
        <taxon>Theropoda</taxon>
        <taxon>Coelurosauria</taxon>
        <taxon>Aves</taxon>
        <taxon>Neognathae</taxon>
        <taxon>Neoaves</taxon>
        <taxon>Telluraves</taxon>
        <taxon>Australaves</taxon>
        <taxon>Passeriformes</taxon>
        <taxon>Certhiidae</taxon>
        <taxon>Troglodytinae</taxon>
        <taxon>Thryothorus</taxon>
    </lineage>
</organism>
<dbReference type="SMART" id="SM00091">
    <property type="entry name" value="PAS"/>
    <property type="match status" value="1"/>
</dbReference>
<dbReference type="InterPro" id="IPR000014">
    <property type="entry name" value="PAS"/>
</dbReference>
<dbReference type="Pfam" id="PF08447">
    <property type="entry name" value="PAS_3"/>
    <property type="match status" value="1"/>
</dbReference>
<feature type="region of interest" description="Disordered" evidence="9">
    <location>
        <begin position="464"/>
        <end position="495"/>
    </location>
</feature>
<proteinExistence type="predicted"/>